<organism evidence="1 2">
    <name type="scientific">Neonectria ditissima</name>
    <dbReference type="NCBI Taxonomy" id="78410"/>
    <lineage>
        <taxon>Eukaryota</taxon>
        <taxon>Fungi</taxon>
        <taxon>Dikarya</taxon>
        <taxon>Ascomycota</taxon>
        <taxon>Pezizomycotina</taxon>
        <taxon>Sordariomycetes</taxon>
        <taxon>Hypocreomycetidae</taxon>
        <taxon>Hypocreales</taxon>
        <taxon>Nectriaceae</taxon>
        <taxon>Neonectria</taxon>
    </lineage>
</organism>
<proteinExistence type="predicted"/>
<evidence type="ECO:0000313" key="1">
    <source>
        <dbReference type="EMBL" id="KPM42305.1"/>
    </source>
</evidence>
<comment type="caution">
    <text evidence="1">The sequence shown here is derived from an EMBL/GenBank/DDBJ whole genome shotgun (WGS) entry which is preliminary data.</text>
</comment>
<name>A0A0P7BP95_9HYPO</name>
<sequence length="133" mass="15734">MTEKTIRMQELRLQMRGVKRRHDEDMRQNREKAKKKLGTDALERLAAGNIEKHSYTHNQQLIKYIAKARYDEKDSRLAKLPLPGILKLTRSFKLSEWQAIEEQPDLDQALKQLQSSTELGNWVSFWKNVNEKK</sequence>
<dbReference type="EMBL" id="LKCW01000051">
    <property type="protein sequence ID" value="KPM42305.1"/>
    <property type="molecule type" value="Genomic_DNA"/>
</dbReference>
<accession>A0A0P7BP95</accession>
<reference evidence="1 2" key="1">
    <citation type="submission" date="2015-09" db="EMBL/GenBank/DDBJ databases">
        <title>Draft genome of a European isolate of the apple canker pathogen Neonectria ditissima.</title>
        <authorList>
            <person name="Gomez-Cortecero A."/>
            <person name="Harrison R.J."/>
            <person name="Armitage A.D."/>
        </authorList>
    </citation>
    <scope>NUCLEOTIDE SEQUENCE [LARGE SCALE GENOMIC DNA]</scope>
    <source>
        <strain evidence="1 2">R09/05</strain>
    </source>
</reference>
<evidence type="ECO:0000313" key="2">
    <source>
        <dbReference type="Proteomes" id="UP000050424"/>
    </source>
</evidence>
<dbReference type="Proteomes" id="UP000050424">
    <property type="component" value="Unassembled WGS sequence"/>
</dbReference>
<gene>
    <name evidence="1" type="ORF">AK830_g4275</name>
</gene>
<protein>
    <submittedName>
        <fullName evidence="1">Uncharacterized protein</fullName>
    </submittedName>
</protein>
<dbReference type="AlphaFoldDB" id="A0A0P7BP95"/>
<keyword evidence="2" id="KW-1185">Reference proteome</keyword>